<dbReference type="EMBL" id="JANLCK010000016">
    <property type="protein sequence ID" value="MCS5727916.1"/>
    <property type="molecule type" value="Genomic_DNA"/>
</dbReference>
<dbReference type="Proteomes" id="UP001165587">
    <property type="component" value="Unassembled WGS sequence"/>
</dbReference>
<keyword evidence="2" id="KW-1185">Reference proteome</keyword>
<sequence length="153" mass="16329">MILGYSIWSHDRAMSSVEVNHVVASSAGADHPAGVSTRTILGDGGPDDPLKLHAPSYLTAFDPRREIAGTDRAARDRLSREIASIGLDEASLLVDGEAVSGEGFVWGRWCFWKAVREEYVWTVAAPSDIAAAGFATSKRPLRASEAGDRSGSD</sequence>
<proteinExistence type="predicted"/>
<protein>
    <submittedName>
        <fullName evidence="1">Uncharacterized protein</fullName>
    </submittedName>
</protein>
<evidence type="ECO:0000313" key="2">
    <source>
        <dbReference type="Proteomes" id="UP001165587"/>
    </source>
</evidence>
<dbReference type="RefSeq" id="WP_259531014.1">
    <property type="nucleotide sequence ID" value="NZ_JANLCK010000016.1"/>
</dbReference>
<comment type="caution">
    <text evidence="1">The sequence shown here is derived from an EMBL/GenBank/DDBJ whole genome shotgun (WGS) entry which is preliminary data.</text>
</comment>
<accession>A0AA41XKV4</accession>
<organism evidence="1 2">
    <name type="scientific">Herbiconiux oxytropis</name>
    <dbReference type="NCBI Taxonomy" id="2970915"/>
    <lineage>
        <taxon>Bacteria</taxon>
        <taxon>Bacillati</taxon>
        <taxon>Actinomycetota</taxon>
        <taxon>Actinomycetes</taxon>
        <taxon>Micrococcales</taxon>
        <taxon>Microbacteriaceae</taxon>
        <taxon>Herbiconiux</taxon>
    </lineage>
</organism>
<gene>
    <name evidence="1" type="ORF">N1028_18620</name>
</gene>
<evidence type="ECO:0000313" key="1">
    <source>
        <dbReference type="EMBL" id="MCS5727916.1"/>
    </source>
</evidence>
<name>A0AA41XKV4_9MICO</name>
<reference evidence="1" key="1">
    <citation type="submission" date="2022-08" db="EMBL/GenBank/DDBJ databases">
        <authorList>
            <person name="Deng Y."/>
            <person name="Han X.-F."/>
            <person name="Zhang Y.-Q."/>
        </authorList>
    </citation>
    <scope>NUCLEOTIDE SEQUENCE</scope>
    <source>
        <strain evidence="1">CPCC 203407</strain>
    </source>
</reference>
<dbReference type="AlphaFoldDB" id="A0AA41XKV4"/>